<dbReference type="Proteomes" id="UP000055024">
    <property type="component" value="Unassembled WGS sequence"/>
</dbReference>
<evidence type="ECO:0000313" key="2">
    <source>
        <dbReference type="Proteomes" id="UP000055024"/>
    </source>
</evidence>
<reference evidence="1 2" key="1">
    <citation type="submission" date="2015-01" db="EMBL/GenBank/DDBJ databases">
        <title>Evolution of Trichinella species and genotypes.</title>
        <authorList>
            <person name="Korhonen P.K."/>
            <person name="Edoardo P."/>
            <person name="Giuseppe L.R."/>
            <person name="Gasser R.B."/>
        </authorList>
    </citation>
    <scope>NUCLEOTIDE SEQUENCE [LARGE SCALE GENOMIC DNA]</scope>
    <source>
        <strain evidence="1">ISS1029</strain>
    </source>
</reference>
<evidence type="ECO:0000313" key="1">
    <source>
        <dbReference type="EMBL" id="KRY95443.1"/>
    </source>
</evidence>
<proteinExistence type="predicted"/>
<keyword evidence="2" id="KW-1185">Reference proteome</keyword>
<comment type="caution">
    <text evidence="1">The sequence shown here is derived from an EMBL/GenBank/DDBJ whole genome shotgun (WGS) entry which is preliminary data.</text>
</comment>
<accession>A0A0V1GCU3</accession>
<name>A0A0V1GCU3_9BILA</name>
<sequence>MLDNTDVSFTYGESQALLLTMTFTISGSDAHNHFFT</sequence>
<gene>
    <name evidence="1" type="ORF">T11_6049</name>
</gene>
<dbReference type="AlphaFoldDB" id="A0A0V1GCU3"/>
<protein>
    <submittedName>
        <fullName evidence="1">Uncharacterized protein</fullName>
    </submittedName>
</protein>
<organism evidence="1 2">
    <name type="scientific">Trichinella zimbabwensis</name>
    <dbReference type="NCBI Taxonomy" id="268475"/>
    <lineage>
        <taxon>Eukaryota</taxon>
        <taxon>Metazoa</taxon>
        <taxon>Ecdysozoa</taxon>
        <taxon>Nematoda</taxon>
        <taxon>Enoplea</taxon>
        <taxon>Dorylaimia</taxon>
        <taxon>Trichinellida</taxon>
        <taxon>Trichinellidae</taxon>
        <taxon>Trichinella</taxon>
    </lineage>
</organism>
<dbReference type="EMBL" id="JYDP01003782">
    <property type="protein sequence ID" value="KRY95443.1"/>
    <property type="molecule type" value="Genomic_DNA"/>
</dbReference>